<evidence type="ECO:0000313" key="6">
    <source>
        <dbReference type="EMBL" id="QMR41496.1"/>
    </source>
</evidence>
<accession>A0AAP9U6J4</accession>
<dbReference type="InterPro" id="IPR036388">
    <property type="entry name" value="WH-like_DNA-bd_sf"/>
</dbReference>
<dbReference type="SMART" id="SM00895">
    <property type="entry name" value="FCD"/>
    <property type="match status" value="1"/>
</dbReference>
<dbReference type="Gene3D" id="1.20.120.530">
    <property type="entry name" value="GntR ligand-binding domain-like"/>
    <property type="match status" value="1"/>
</dbReference>
<evidence type="ECO:0000256" key="4">
    <source>
        <dbReference type="SAM" id="MobiDB-lite"/>
    </source>
</evidence>
<dbReference type="SUPFAM" id="SSF46785">
    <property type="entry name" value="Winged helix' DNA-binding domain"/>
    <property type="match status" value="1"/>
</dbReference>
<dbReference type="InterPro" id="IPR000524">
    <property type="entry name" value="Tscrpt_reg_HTH_GntR"/>
</dbReference>
<dbReference type="PRINTS" id="PR00035">
    <property type="entry name" value="HTHGNTR"/>
</dbReference>
<dbReference type="RefSeq" id="WP_182014591.1">
    <property type="nucleotide sequence ID" value="NZ_CP055904.1"/>
</dbReference>
<reference evidence="7" key="1">
    <citation type="submission" date="2020-06" db="EMBL/GenBank/DDBJ databases">
        <title>REHAB project genomes.</title>
        <authorList>
            <person name="Shaw L.P."/>
        </authorList>
    </citation>
    <scope>NUCLEOTIDE SEQUENCE [LARGE SCALE GENOMIC DNA]</scope>
    <source>
        <strain evidence="7">RHBSTW-00938</strain>
    </source>
</reference>
<sequence length="252" mass="27767">MSKKDNKMNNTGSTAKRSRNSPGVAKATHRQIKIWLIEGRWGPEDRLPSEAELTKELGVSRNSLQKALKWLNDAGAIITLKGSGSWVSKDFAPYMLRDDPNLVVRLNSEEFKYMLEFRQSVELHGVGLAAIRATRADLLAISRALDAMKASMSDAPAYSRAESEFHFAVVEATHNVIYIRAMNAIRGDYLACLDELNGADISADSLVAHDELLQALKNNDPEAATRAMQRILILSGLADQAIKAKRAMSNKA</sequence>
<evidence type="ECO:0000256" key="3">
    <source>
        <dbReference type="ARBA" id="ARBA00023163"/>
    </source>
</evidence>
<dbReference type="GO" id="GO:0003677">
    <property type="term" value="F:DNA binding"/>
    <property type="evidence" value="ECO:0007669"/>
    <property type="project" value="UniProtKB-KW"/>
</dbReference>
<proteinExistence type="predicted"/>
<dbReference type="InterPro" id="IPR011711">
    <property type="entry name" value="GntR_C"/>
</dbReference>
<protein>
    <submittedName>
        <fullName evidence="6">FadR family transcriptional regulator</fullName>
    </submittedName>
</protein>
<dbReference type="SMART" id="SM00345">
    <property type="entry name" value="HTH_GNTR"/>
    <property type="match status" value="1"/>
</dbReference>
<name>A0AAP9U6J4_KLEAE</name>
<dbReference type="PANTHER" id="PTHR43537">
    <property type="entry name" value="TRANSCRIPTIONAL REGULATOR, GNTR FAMILY"/>
    <property type="match status" value="1"/>
</dbReference>
<dbReference type="Pfam" id="PF07729">
    <property type="entry name" value="FCD"/>
    <property type="match status" value="1"/>
</dbReference>
<dbReference type="PANTHER" id="PTHR43537:SF5">
    <property type="entry name" value="UXU OPERON TRANSCRIPTIONAL REGULATOR"/>
    <property type="match status" value="1"/>
</dbReference>
<dbReference type="InterPro" id="IPR008920">
    <property type="entry name" value="TF_FadR/GntR_C"/>
</dbReference>
<dbReference type="AlphaFoldDB" id="A0AAP9U6J4"/>
<feature type="domain" description="HTH gntR-type" evidence="5">
    <location>
        <begin position="22"/>
        <end position="90"/>
    </location>
</feature>
<keyword evidence="1" id="KW-0805">Transcription regulation</keyword>
<feature type="region of interest" description="Disordered" evidence="4">
    <location>
        <begin position="1"/>
        <end position="27"/>
    </location>
</feature>
<dbReference type="InterPro" id="IPR036390">
    <property type="entry name" value="WH_DNA-bd_sf"/>
</dbReference>
<evidence type="ECO:0000256" key="2">
    <source>
        <dbReference type="ARBA" id="ARBA00023125"/>
    </source>
</evidence>
<dbReference type="CDD" id="cd07377">
    <property type="entry name" value="WHTH_GntR"/>
    <property type="match status" value="1"/>
</dbReference>
<evidence type="ECO:0000256" key="1">
    <source>
        <dbReference type="ARBA" id="ARBA00023015"/>
    </source>
</evidence>
<keyword evidence="3" id="KW-0804">Transcription</keyword>
<dbReference type="Gene3D" id="1.10.10.10">
    <property type="entry name" value="Winged helix-like DNA-binding domain superfamily/Winged helix DNA-binding domain"/>
    <property type="match status" value="1"/>
</dbReference>
<dbReference type="GO" id="GO:0003700">
    <property type="term" value="F:DNA-binding transcription factor activity"/>
    <property type="evidence" value="ECO:0007669"/>
    <property type="project" value="InterPro"/>
</dbReference>
<keyword evidence="2" id="KW-0238">DNA-binding</keyword>
<dbReference type="EMBL" id="CP055904">
    <property type="protein sequence ID" value="QMR41496.1"/>
    <property type="molecule type" value="Genomic_DNA"/>
</dbReference>
<organism evidence="6 7">
    <name type="scientific">Klebsiella aerogenes</name>
    <name type="common">Enterobacter aerogenes</name>
    <dbReference type="NCBI Taxonomy" id="548"/>
    <lineage>
        <taxon>Bacteria</taxon>
        <taxon>Pseudomonadati</taxon>
        <taxon>Pseudomonadota</taxon>
        <taxon>Gammaproteobacteria</taxon>
        <taxon>Enterobacterales</taxon>
        <taxon>Enterobacteriaceae</taxon>
        <taxon>Klebsiella/Raoultella group</taxon>
        <taxon>Klebsiella</taxon>
    </lineage>
</organism>
<evidence type="ECO:0000313" key="7">
    <source>
        <dbReference type="Proteomes" id="UP000514462"/>
    </source>
</evidence>
<dbReference type="Pfam" id="PF00392">
    <property type="entry name" value="GntR"/>
    <property type="match status" value="1"/>
</dbReference>
<evidence type="ECO:0000259" key="5">
    <source>
        <dbReference type="PROSITE" id="PS50949"/>
    </source>
</evidence>
<dbReference type="PROSITE" id="PS50949">
    <property type="entry name" value="HTH_GNTR"/>
    <property type="match status" value="1"/>
</dbReference>
<gene>
    <name evidence="6" type="ORF">HV331_19220</name>
</gene>
<dbReference type="SUPFAM" id="SSF48008">
    <property type="entry name" value="GntR ligand-binding domain-like"/>
    <property type="match status" value="1"/>
</dbReference>
<dbReference type="Proteomes" id="UP000514462">
    <property type="component" value="Chromosome"/>
</dbReference>